<dbReference type="Proteomes" id="UP000593571">
    <property type="component" value="Unassembled WGS sequence"/>
</dbReference>
<evidence type="ECO:0000256" key="1">
    <source>
        <dbReference type="SAM" id="MobiDB-lite"/>
    </source>
</evidence>
<accession>A0A7J8H1F2</accession>
<name>A0A7J8H1F2_ROUAE</name>
<sequence length="138" mass="15129">MSQNTGGNKKGRLPTAAWPFKSFISKEDGLGWGCFCFPRGTCGNIWLWTLSRTAGGNVNLPASCSEKVATALKYVCPQSSNSTPRNSYQGNKKTFDVSVSCNDIHHSFGKNSKRWGPTRKPNNKELIEKCGADARDSH</sequence>
<organism evidence="2 3">
    <name type="scientific">Rousettus aegyptiacus</name>
    <name type="common">Egyptian fruit bat</name>
    <name type="synonym">Pteropus aegyptiacus</name>
    <dbReference type="NCBI Taxonomy" id="9407"/>
    <lineage>
        <taxon>Eukaryota</taxon>
        <taxon>Metazoa</taxon>
        <taxon>Chordata</taxon>
        <taxon>Craniata</taxon>
        <taxon>Vertebrata</taxon>
        <taxon>Euteleostomi</taxon>
        <taxon>Mammalia</taxon>
        <taxon>Eutheria</taxon>
        <taxon>Laurasiatheria</taxon>
        <taxon>Chiroptera</taxon>
        <taxon>Yinpterochiroptera</taxon>
        <taxon>Pteropodoidea</taxon>
        <taxon>Pteropodidae</taxon>
        <taxon>Rousettinae</taxon>
        <taxon>Rousettus</taxon>
    </lineage>
</organism>
<dbReference type="AlphaFoldDB" id="A0A7J8H1F2"/>
<keyword evidence="3" id="KW-1185">Reference proteome</keyword>
<reference evidence="2 3" key="1">
    <citation type="journal article" date="2020" name="Nature">
        <title>Six reference-quality genomes reveal evolution of bat adaptations.</title>
        <authorList>
            <person name="Jebb D."/>
            <person name="Huang Z."/>
            <person name="Pippel M."/>
            <person name="Hughes G.M."/>
            <person name="Lavrichenko K."/>
            <person name="Devanna P."/>
            <person name="Winkler S."/>
            <person name="Jermiin L.S."/>
            <person name="Skirmuntt E.C."/>
            <person name="Katzourakis A."/>
            <person name="Burkitt-Gray L."/>
            <person name="Ray D.A."/>
            <person name="Sullivan K.A.M."/>
            <person name="Roscito J.G."/>
            <person name="Kirilenko B.M."/>
            <person name="Davalos L.M."/>
            <person name="Corthals A.P."/>
            <person name="Power M.L."/>
            <person name="Jones G."/>
            <person name="Ransome R.D."/>
            <person name="Dechmann D.K.N."/>
            <person name="Locatelli A.G."/>
            <person name="Puechmaille S.J."/>
            <person name="Fedrigo O."/>
            <person name="Jarvis E.D."/>
            <person name="Hiller M."/>
            <person name="Vernes S.C."/>
            <person name="Myers E.W."/>
            <person name="Teeling E.C."/>
        </authorList>
    </citation>
    <scope>NUCLEOTIDE SEQUENCE [LARGE SCALE GENOMIC DNA]</scope>
    <source>
        <strain evidence="2">MRouAeg1</strain>
        <tissue evidence="2">Muscle</tissue>
    </source>
</reference>
<evidence type="ECO:0000313" key="3">
    <source>
        <dbReference type="Proteomes" id="UP000593571"/>
    </source>
</evidence>
<dbReference type="EMBL" id="JACASE010000005">
    <property type="protein sequence ID" value="KAF6465775.1"/>
    <property type="molecule type" value="Genomic_DNA"/>
</dbReference>
<evidence type="ECO:0000313" key="2">
    <source>
        <dbReference type="EMBL" id="KAF6465775.1"/>
    </source>
</evidence>
<feature type="region of interest" description="Disordered" evidence="1">
    <location>
        <begin position="112"/>
        <end position="138"/>
    </location>
</feature>
<feature type="compositionally biased region" description="Basic and acidic residues" evidence="1">
    <location>
        <begin position="122"/>
        <end position="138"/>
    </location>
</feature>
<proteinExistence type="predicted"/>
<gene>
    <name evidence="2" type="ORF">HJG63_011191</name>
</gene>
<protein>
    <submittedName>
        <fullName evidence="2">Uncharacterized protein</fullName>
    </submittedName>
</protein>
<comment type="caution">
    <text evidence="2">The sequence shown here is derived from an EMBL/GenBank/DDBJ whole genome shotgun (WGS) entry which is preliminary data.</text>
</comment>